<sequence length="263" mass="29471">MRKPSSPPPASTAPADDEPPCQPGWRNLFGHCVARKPRSDGEQSRERLLRSAIRLFAEQGYARTSTRELAQAAGANAAAISYYFGDKAGLYRAAFAEQSSDPLGNIALFDQPHFTLRQTLQGFYAQMLAPMQQGERARDVMRLWCREMLEPTGLWAREIEQNIRPEHEAFARVLARHLGADADSDDMHRLAFSIASLALQHMVGAEVVHVLRPQLMATPQAADTWLSRMVDYGLAMAEVERTRLHPVTPFQPSIPQKDQHEEV</sequence>
<dbReference type="RefSeq" id="WP_082988830.1">
    <property type="nucleotide sequence ID" value="NZ_LOCQ01000051.1"/>
</dbReference>
<dbReference type="SUPFAM" id="SSF48498">
    <property type="entry name" value="Tetracyclin repressor-like, C-terminal domain"/>
    <property type="match status" value="1"/>
</dbReference>
<dbReference type="Pfam" id="PF09209">
    <property type="entry name" value="CecR_C"/>
    <property type="match status" value="1"/>
</dbReference>
<evidence type="ECO:0000256" key="1">
    <source>
        <dbReference type="ARBA" id="ARBA00022491"/>
    </source>
</evidence>
<dbReference type="InterPro" id="IPR023772">
    <property type="entry name" value="DNA-bd_HTH_TetR-type_CS"/>
</dbReference>
<protein>
    <submittedName>
        <fullName evidence="8">DNA-binding transcriptional regulator, AcrR family</fullName>
    </submittedName>
</protein>
<evidence type="ECO:0000256" key="4">
    <source>
        <dbReference type="ARBA" id="ARBA00023163"/>
    </source>
</evidence>
<dbReference type="OrthoDB" id="9789566at2"/>
<reference evidence="8 9" key="1">
    <citation type="submission" date="2016-04" db="EMBL/GenBank/DDBJ databases">
        <title>Draft genome sequence of Janthinobacterium psychrotolerans sp. nov., isolated from freshwater sediments in Denmark.</title>
        <authorList>
            <person name="Gong X."/>
            <person name="Skrivergaard S."/>
            <person name="Korsgaard B.S."/>
            <person name="Schreiber L."/>
            <person name="Marshall I.P."/>
            <person name="Finster K."/>
            <person name="Schramm A."/>
        </authorList>
    </citation>
    <scope>NUCLEOTIDE SEQUENCE [LARGE SCALE GENOMIC DNA]</scope>
    <source>
        <strain evidence="8 9">S3-2</strain>
    </source>
</reference>
<dbReference type="AlphaFoldDB" id="A0A1A7C1K5"/>
<dbReference type="InterPro" id="IPR015292">
    <property type="entry name" value="Tscrpt_reg_YbiH_C"/>
</dbReference>
<gene>
    <name evidence="8" type="ORF">ASR47_101238</name>
</gene>
<proteinExistence type="predicted"/>
<dbReference type="PANTHER" id="PTHR30055">
    <property type="entry name" value="HTH-TYPE TRANSCRIPTIONAL REGULATOR RUTR"/>
    <property type="match status" value="1"/>
</dbReference>
<keyword evidence="2" id="KW-0805">Transcription regulation</keyword>
<dbReference type="InterPro" id="IPR009057">
    <property type="entry name" value="Homeodomain-like_sf"/>
</dbReference>
<feature type="region of interest" description="Disordered" evidence="6">
    <location>
        <begin position="1"/>
        <end position="23"/>
    </location>
</feature>
<dbReference type="InterPro" id="IPR036271">
    <property type="entry name" value="Tet_transcr_reg_TetR-rel_C_sf"/>
</dbReference>
<feature type="DNA-binding region" description="H-T-H motif" evidence="5">
    <location>
        <begin position="65"/>
        <end position="84"/>
    </location>
</feature>
<evidence type="ECO:0000256" key="3">
    <source>
        <dbReference type="ARBA" id="ARBA00023125"/>
    </source>
</evidence>
<dbReference type="GO" id="GO:0000976">
    <property type="term" value="F:transcription cis-regulatory region binding"/>
    <property type="evidence" value="ECO:0007669"/>
    <property type="project" value="TreeGrafter"/>
</dbReference>
<dbReference type="Gene3D" id="1.10.357.10">
    <property type="entry name" value="Tetracycline Repressor, domain 2"/>
    <property type="match status" value="1"/>
</dbReference>
<organism evidence="8 9">
    <name type="scientific">Janthinobacterium psychrotolerans</name>
    <dbReference type="NCBI Taxonomy" id="1747903"/>
    <lineage>
        <taxon>Bacteria</taxon>
        <taxon>Pseudomonadati</taxon>
        <taxon>Pseudomonadota</taxon>
        <taxon>Betaproteobacteria</taxon>
        <taxon>Burkholderiales</taxon>
        <taxon>Oxalobacteraceae</taxon>
        <taxon>Janthinobacterium</taxon>
    </lineage>
</organism>
<dbReference type="Pfam" id="PF00440">
    <property type="entry name" value="TetR_N"/>
    <property type="match status" value="1"/>
</dbReference>
<dbReference type="EMBL" id="LOCQ01000051">
    <property type="protein sequence ID" value="OBV39816.1"/>
    <property type="molecule type" value="Genomic_DNA"/>
</dbReference>
<dbReference type="InterPro" id="IPR050109">
    <property type="entry name" value="HTH-type_TetR-like_transc_reg"/>
</dbReference>
<dbReference type="PRINTS" id="PR00455">
    <property type="entry name" value="HTHTETR"/>
</dbReference>
<dbReference type="SUPFAM" id="SSF46689">
    <property type="entry name" value="Homeodomain-like"/>
    <property type="match status" value="1"/>
</dbReference>
<feature type="compositionally biased region" description="Pro residues" evidence="6">
    <location>
        <begin position="1"/>
        <end position="11"/>
    </location>
</feature>
<evidence type="ECO:0000313" key="8">
    <source>
        <dbReference type="EMBL" id="OBV39816.1"/>
    </source>
</evidence>
<comment type="caution">
    <text evidence="8">The sequence shown here is derived from an EMBL/GenBank/DDBJ whole genome shotgun (WGS) entry which is preliminary data.</text>
</comment>
<dbReference type="PROSITE" id="PS50977">
    <property type="entry name" value="HTH_TETR_2"/>
    <property type="match status" value="1"/>
</dbReference>
<keyword evidence="4" id="KW-0804">Transcription</keyword>
<evidence type="ECO:0000313" key="9">
    <source>
        <dbReference type="Proteomes" id="UP000092713"/>
    </source>
</evidence>
<dbReference type="Gene3D" id="1.10.10.60">
    <property type="entry name" value="Homeodomain-like"/>
    <property type="match status" value="1"/>
</dbReference>
<dbReference type="PATRIC" id="fig|1747903.4.peg.3432"/>
<evidence type="ECO:0000256" key="2">
    <source>
        <dbReference type="ARBA" id="ARBA00023015"/>
    </source>
</evidence>
<evidence type="ECO:0000256" key="5">
    <source>
        <dbReference type="PROSITE-ProRule" id="PRU00335"/>
    </source>
</evidence>
<keyword evidence="1" id="KW-0678">Repressor</keyword>
<dbReference type="InterPro" id="IPR001647">
    <property type="entry name" value="HTH_TetR"/>
</dbReference>
<evidence type="ECO:0000256" key="6">
    <source>
        <dbReference type="SAM" id="MobiDB-lite"/>
    </source>
</evidence>
<feature type="domain" description="HTH tetR-type" evidence="7">
    <location>
        <begin position="42"/>
        <end position="102"/>
    </location>
</feature>
<keyword evidence="9" id="KW-1185">Reference proteome</keyword>
<name>A0A1A7C1K5_9BURK</name>
<dbReference type="Proteomes" id="UP000092713">
    <property type="component" value="Unassembled WGS sequence"/>
</dbReference>
<dbReference type="PANTHER" id="PTHR30055:SF234">
    <property type="entry name" value="HTH-TYPE TRANSCRIPTIONAL REGULATOR BETI"/>
    <property type="match status" value="1"/>
</dbReference>
<evidence type="ECO:0000259" key="7">
    <source>
        <dbReference type="PROSITE" id="PS50977"/>
    </source>
</evidence>
<dbReference type="PROSITE" id="PS01081">
    <property type="entry name" value="HTH_TETR_1"/>
    <property type="match status" value="1"/>
</dbReference>
<dbReference type="GO" id="GO:0003700">
    <property type="term" value="F:DNA-binding transcription factor activity"/>
    <property type="evidence" value="ECO:0007669"/>
    <property type="project" value="TreeGrafter"/>
</dbReference>
<accession>A0A1A7C1K5</accession>
<dbReference type="STRING" id="1747903.ASR47_101238"/>
<keyword evidence="3 5" id="KW-0238">DNA-binding</keyword>